<protein>
    <submittedName>
        <fullName evidence="4">Transporter substrate-binding domain-containing protein</fullName>
    </submittedName>
</protein>
<evidence type="ECO:0000313" key="5">
    <source>
        <dbReference type="Proteomes" id="UP001198182"/>
    </source>
</evidence>
<evidence type="ECO:0000313" key="4">
    <source>
        <dbReference type="EMBL" id="MCC2232221.1"/>
    </source>
</evidence>
<proteinExistence type="predicted"/>
<dbReference type="PANTHER" id="PTHR35936:SF17">
    <property type="entry name" value="ARGININE-BINDING EXTRACELLULAR PROTEIN ARTP"/>
    <property type="match status" value="1"/>
</dbReference>
<dbReference type="Proteomes" id="UP001198182">
    <property type="component" value="Unassembled WGS sequence"/>
</dbReference>
<dbReference type="SUPFAM" id="SSF53850">
    <property type="entry name" value="Periplasmic binding protein-like II"/>
    <property type="match status" value="1"/>
</dbReference>
<dbReference type="PANTHER" id="PTHR35936">
    <property type="entry name" value="MEMBRANE-BOUND LYTIC MUREIN TRANSGLYCOSYLASE F"/>
    <property type="match status" value="1"/>
</dbReference>
<dbReference type="AlphaFoldDB" id="A0AAE3EC12"/>
<sequence length="320" mass="34102">MAAVLVAVMTMGLAACGSKSNDSAPADTAEKTEEAADGEETADAEAADGEEKYPEGYTLRVGMNCGAAPFGWTQDDDSNGAWPIDGTDQYVCGYDVQVARKICDTYGWNLKIIKTDWDGLIPGVVSGKLDCCISSLGVTEERLQSVDFSDYYWNNGCVMVVRKDSKYANATSIQDFAGAKVTSQAVSIWLPLVKQIPDVQEQPGLGEMSELFVGVSSGKLDAIITGLSEAQSGCMSNPDLTYVTFEDGKGFDVELSSLCAGIPIAKGNTELKEKVDAVIATMDHDTQLEMMTNALNQQPLSDGSDAEALTAEETKDVTNE</sequence>
<dbReference type="SMART" id="SM00062">
    <property type="entry name" value="PBPb"/>
    <property type="match status" value="1"/>
</dbReference>
<dbReference type="RefSeq" id="WP_308454657.1">
    <property type="nucleotide sequence ID" value="NZ_JAJEQR010000055.1"/>
</dbReference>
<comment type="caution">
    <text evidence="4">The sequence shown here is derived from an EMBL/GenBank/DDBJ whole genome shotgun (WGS) entry which is preliminary data.</text>
</comment>
<feature type="domain" description="Solute-binding protein family 3/N-terminal" evidence="3">
    <location>
        <begin position="58"/>
        <end position="294"/>
    </location>
</feature>
<feature type="region of interest" description="Disordered" evidence="2">
    <location>
        <begin position="18"/>
        <end position="50"/>
    </location>
</feature>
<dbReference type="InterPro" id="IPR001638">
    <property type="entry name" value="Solute-binding_3/MltF_N"/>
</dbReference>
<dbReference type="Gene3D" id="3.40.190.10">
    <property type="entry name" value="Periplasmic binding protein-like II"/>
    <property type="match status" value="2"/>
</dbReference>
<dbReference type="EMBL" id="JAJEQR010000055">
    <property type="protein sequence ID" value="MCC2232221.1"/>
    <property type="molecule type" value="Genomic_DNA"/>
</dbReference>
<gene>
    <name evidence="4" type="ORF">LKD81_14670</name>
</gene>
<evidence type="ECO:0000256" key="2">
    <source>
        <dbReference type="SAM" id="MobiDB-lite"/>
    </source>
</evidence>
<name>A0AAE3EC12_9FIRM</name>
<keyword evidence="1" id="KW-0732">Signal</keyword>
<feature type="compositionally biased region" description="Acidic residues" evidence="2">
    <location>
        <begin position="35"/>
        <end position="48"/>
    </location>
</feature>
<accession>A0AAE3EC12</accession>
<feature type="region of interest" description="Disordered" evidence="2">
    <location>
        <begin position="297"/>
        <end position="320"/>
    </location>
</feature>
<evidence type="ECO:0000259" key="3">
    <source>
        <dbReference type="SMART" id="SM00062"/>
    </source>
</evidence>
<reference evidence="4" key="1">
    <citation type="submission" date="2021-10" db="EMBL/GenBank/DDBJ databases">
        <title>Anaerobic single-cell dispensing facilitates the cultivation of human gut bacteria.</title>
        <authorList>
            <person name="Afrizal A."/>
        </authorList>
    </citation>
    <scope>NUCLEOTIDE SEQUENCE</scope>
    <source>
        <strain evidence="4">CLA-AA-H215</strain>
    </source>
</reference>
<evidence type="ECO:0000256" key="1">
    <source>
        <dbReference type="ARBA" id="ARBA00022729"/>
    </source>
</evidence>
<keyword evidence="5" id="KW-1185">Reference proteome</keyword>
<dbReference type="Pfam" id="PF00497">
    <property type="entry name" value="SBP_bac_3"/>
    <property type="match status" value="1"/>
</dbReference>
<organism evidence="4 5">
    <name type="scientific">Hominifimenecus microfluidus</name>
    <dbReference type="NCBI Taxonomy" id="2885348"/>
    <lineage>
        <taxon>Bacteria</taxon>
        <taxon>Bacillati</taxon>
        <taxon>Bacillota</taxon>
        <taxon>Clostridia</taxon>
        <taxon>Lachnospirales</taxon>
        <taxon>Lachnospiraceae</taxon>
        <taxon>Hominifimenecus</taxon>
    </lineage>
</organism>